<dbReference type="OrthoDB" id="68328at2759"/>
<protein>
    <submittedName>
        <fullName evidence="12">DNA repair protein rad14</fullName>
    </submittedName>
</protein>
<dbReference type="GO" id="GO:0003684">
    <property type="term" value="F:damaged DNA binding"/>
    <property type="evidence" value="ECO:0007669"/>
    <property type="project" value="InterPro"/>
</dbReference>
<keyword evidence="6" id="KW-0862">Zinc</keyword>
<dbReference type="AlphaFoldDB" id="A0A9W8ACP4"/>
<keyword evidence="8" id="KW-0234">DNA repair</keyword>
<dbReference type="InterPro" id="IPR037129">
    <property type="entry name" value="XPA_sf"/>
</dbReference>
<evidence type="ECO:0000256" key="1">
    <source>
        <dbReference type="ARBA" id="ARBA00004123"/>
    </source>
</evidence>
<dbReference type="CDD" id="cd21077">
    <property type="entry name" value="DBD_Rad14"/>
    <property type="match status" value="1"/>
</dbReference>
<evidence type="ECO:0000256" key="10">
    <source>
        <dbReference type="SAM" id="MobiDB-lite"/>
    </source>
</evidence>
<dbReference type="InterPro" id="IPR022652">
    <property type="entry name" value="Znf_XPA_CS"/>
</dbReference>
<dbReference type="PANTHER" id="PTHR10142:SF0">
    <property type="entry name" value="DNA REPAIR PROTEIN COMPLEMENTING XP-A CELLS"/>
    <property type="match status" value="1"/>
</dbReference>
<sequence>MDESELTPAQLRRIEENRQRALARRKRQESEGTNSVQAPIVEKKAKRSRLSSGYYEYNLTTMKDSKGGFMVNESSDIAAVAAAASMLSARGIKQQEIPENLPHYINPDDNPKCRECKSIDVDARYLNIYGISVCSKCKEEYPEKYSLLTKTEVKEDYLLTDSELMDHKVLPCWEKPNPHKTTWNNMLLFLREQVEAFAINKWGSLEALDNEFERREAEKKIRKEKRFKKSLLELRRRTRLEELEKKSALKKANGTIHEHDFVDANSSIEPDLKKCRTCGIETIIEEL</sequence>
<dbReference type="GO" id="GO:0006284">
    <property type="term" value="P:base-excision repair"/>
    <property type="evidence" value="ECO:0007669"/>
    <property type="project" value="TreeGrafter"/>
</dbReference>
<evidence type="ECO:0000256" key="2">
    <source>
        <dbReference type="ARBA" id="ARBA00005548"/>
    </source>
</evidence>
<dbReference type="GO" id="GO:0000715">
    <property type="term" value="P:nucleotide-excision repair, DNA damage recognition"/>
    <property type="evidence" value="ECO:0007669"/>
    <property type="project" value="TreeGrafter"/>
</dbReference>
<dbReference type="InterPro" id="IPR022658">
    <property type="entry name" value="XPA_CS"/>
</dbReference>
<dbReference type="GO" id="GO:1901255">
    <property type="term" value="P:nucleotide-excision repair involved in interstrand cross-link repair"/>
    <property type="evidence" value="ECO:0007669"/>
    <property type="project" value="TreeGrafter"/>
</dbReference>
<comment type="subcellular location">
    <subcellularLocation>
        <location evidence="1">Nucleus</location>
    </subcellularLocation>
</comment>
<evidence type="ECO:0000259" key="11">
    <source>
        <dbReference type="Pfam" id="PF05181"/>
    </source>
</evidence>
<evidence type="ECO:0000313" key="12">
    <source>
        <dbReference type="EMBL" id="KAJ1922289.1"/>
    </source>
</evidence>
<accession>A0A9W8ACP4</accession>
<dbReference type="SUPFAM" id="SSF46955">
    <property type="entry name" value="Putative DNA-binding domain"/>
    <property type="match status" value="1"/>
</dbReference>
<dbReference type="PANTHER" id="PTHR10142">
    <property type="entry name" value="DNA REPAIR PROTEIN COMPLEMENTING XP-A CELLS"/>
    <property type="match status" value="1"/>
</dbReference>
<dbReference type="InterPro" id="IPR022656">
    <property type="entry name" value="XPA_C"/>
</dbReference>
<evidence type="ECO:0000256" key="8">
    <source>
        <dbReference type="ARBA" id="ARBA00023204"/>
    </source>
</evidence>
<reference evidence="12" key="1">
    <citation type="submission" date="2022-07" db="EMBL/GenBank/DDBJ databases">
        <title>Phylogenomic reconstructions and comparative analyses of Kickxellomycotina fungi.</title>
        <authorList>
            <person name="Reynolds N.K."/>
            <person name="Stajich J.E."/>
            <person name="Barry K."/>
            <person name="Grigoriev I.V."/>
            <person name="Crous P."/>
            <person name="Smith M.E."/>
        </authorList>
    </citation>
    <scope>NUCLEOTIDE SEQUENCE</scope>
    <source>
        <strain evidence="12">NBRC 100468</strain>
    </source>
</reference>
<keyword evidence="7" id="KW-0238">DNA-binding</keyword>
<dbReference type="GO" id="GO:0008270">
    <property type="term" value="F:zinc ion binding"/>
    <property type="evidence" value="ECO:0007669"/>
    <property type="project" value="UniProtKB-KW"/>
</dbReference>
<keyword evidence="4" id="KW-0227">DNA damage</keyword>
<proteinExistence type="inferred from homology"/>
<evidence type="ECO:0000256" key="4">
    <source>
        <dbReference type="ARBA" id="ARBA00022763"/>
    </source>
</evidence>
<dbReference type="InterPro" id="IPR000465">
    <property type="entry name" value="XPA/RAD14"/>
</dbReference>
<dbReference type="GO" id="GO:0070914">
    <property type="term" value="P:UV-damage excision repair"/>
    <property type="evidence" value="ECO:0007669"/>
    <property type="project" value="TreeGrafter"/>
</dbReference>
<feature type="domain" description="XPA C-terminal" evidence="11">
    <location>
        <begin position="144"/>
        <end position="194"/>
    </location>
</feature>
<dbReference type="NCBIfam" id="TIGR00598">
    <property type="entry name" value="rad14"/>
    <property type="match status" value="1"/>
</dbReference>
<evidence type="ECO:0000256" key="5">
    <source>
        <dbReference type="ARBA" id="ARBA00022771"/>
    </source>
</evidence>
<evidence type="ECO:0000256" key="9">
    <source>
        <dbReference type="ARBA" id="ARBA00023242"/>
    </source>
</evidence>
<dbReference type="Gene3D" id="3.90.530.10">
    <property type="entry name" value="XPA C-terminal domain"/>
    <property type="match status" value="1"/>
</dbReference>
<keyword evidence="9" id="KW-0539">Nucleus</keyword>
<gene>
    <name evidence="12" type="primary">RAD14</name>
    <name evidence="12" type="ORF">H4219_000151</name>
</gene>
<comment type="caution">
    <text evidence="12">The sequence shown here is derived from an EMBL/GenBank/DDBJ whole genome shotgun (WGS) entry which is preliminary data.</text>
</comment>
<evidence type="ECO:0000256" key="3">
    <source>
        <dbReference type="ARBA" id="ARBA00022723"/>
    </source>
</evidence>
<name>A0A9W8ACP4_9FUNG</name>
<dbReference type="Pfam" id="PF05181">
    <property type="entry name" value="XPA_C"/>
    <property type="match status" value="1"/>
</dbReference>
<dbReference type="Pfam" id="PF01286">
    <property type="entry name" value="XPA_N"/>
    <property type="match status" value="1"/>
</dbReference>
<comment type="similarity">
    <text evidence="2">Belongs to the XPA family.</text>
</comment>
<organism evidence="12 13">
    <name type="scientific">Mycoemilia scoparia</name>
    <dbReference type="NCBI Taxonomy" id="417184"/>
    <lineage>
        <taxon>Eukaryota</taxon>
        <taxon>Fungi</taxon>
        <taxon>Fungi incertae sedis</taxon>
        <taxon>Zoopagomycota</taxon>
        <taxon>Kickxellomycotina</taxon>
        <taxon>Kickxellomycetes</taxon>
        <taxon>Kickxellales</taxon>
        <taxon>Kickxellaceae</taxon>
        <taxon>Mycoemilia</taxon>
    </lineage>
</organism>
<evidence type="ECO:0000256" key="6">
    <source>
        <dbReference type="ARBA" id="ARBA00022833"/>
    </source>
</evidence>
<evidence type="ECO:0000256" key="7">
    <source>
        <dbReference type="ARBA" id="ARBA00023125"/>
    </source>
</evidence>
<dbReference type="GO" id="GO:0000110">
    <property type="term" value="C:nucleotide-excision repair factor 1 complex"/>
    <property type="evidence" value="ECO:0007669"/>
    <property type="project" value="TreeGrafter"/>
</dbReference>
<keyword evidence="13" id="KW-1185">Reference proteome</keyword>
<feature type="region of interest" description="Disordered" evidence="10">
    <location>
        <begin position="1"/>
        <end position="37"/>
    </location>
</feature>
<dbReference type="EMBL" id="JANBPU010000001">
    <property type="protein sequence ID" value="KAJ1922289.1"/>
    <property type="molecule type" value="Genomic_DNA"/>
</dbReference>
<dbReference type="PROSITE" id="PS00753">
    <property type="entry name" value="XPA_2"/>
    <property type="match status" value="1"/>
</dbReference>
<keyword evidence="3" id="KW-0479">Metal-binding</keyword>
<dbReference type="Proteomes" id="UP001150538">
    <property type="component" value="Unassembled WGS sequence"/>
</dbReference>
<evidence type="ECO:0000313" key="13">
    <source>
        <dbReference type="Proteomes" id="UP001150538"/>
    </source>
</evidence>
<dbReference type="InterPro" id="IPR009061">
    <property type="entry name" value="DNA-bd_dom_put_sf"/>
</dbReference>
<keyword evidence="5" id="KW-0863">Zinc-finger</keyword>